<evidence type="ECO:0000313" key="5">
    <source>
        <dbReference type="EMBL" id="SDY35444.1"/>
    </source>
</evidence>
<feature type="compositionally biased region" description="Basic and acidic residues" evidence="1">
    <location>
        <begin position="500"/>
        <end position="510"/>
    </location>
</feature>
<dbReference type="Gene3D" id="3.40.50.720">
    <property type="entry name" value="NAD(P)-binding Rossmann-like Domain"/>
    <property type="match status" value="1"/>
</dbReference>
<feature type="domain" description="DDH" evidence="2">
    <location>
        <begin position="152"/>
        <end position="293"/>
    </location>
</feature>
<dbReference type="AlphaFoldDB" id="A0A1H3J8D1"/>
<gene>
    <name evidence="5" type="ORF">SAMN05216564_104407</name>
</gene>
<dbReference type="EMBL" id="FNPC01000004">
    <property type="protein sequence ID" value="SDY35444.1"/>
    <property type="molecule type" value="Genomic_DNA"/>
</dbReference>
<evidence type="ECO:0000313" key="6">
    <source>
        <dbReference type="Proteomes" id="UP000199079"/>
    </source>
</evidence>
<dbReference type="InterPro" id="IPR003148">
    <property type="entry name" value="RCK_N"/>
</dbReference>
<dbReference type="InterPro" id="IPR051319">
    <property type="entry name" value="Oligoribo/pAp-PDE_c-di-AMP_PDE"/>
</dbReference>
<evidence type="ECO:0000259" key="2">
    <source>
        <dbReference type="Pfam" id="PF01368"/>
    </source>
</evidence>
<feature type="domain" description="RCK N-terminal" evidence="3">
    <location>
        <begin position="5"/>
        <end position="100"/>
    </location>
</feature>
<dbReference type="Proteomes" id="UP000199079">
    <property type="component" value="Unassembled WGS sequence"/>
</dbReference>
<evidence type="ECO:0000259" key="4">
    <source>
        <dbReference type="Pfam" id="PF02272"/>
    </source>
</evidence>
<keyword evidence="6" id="KW-1185">Reference proteome</keyword>
<dbReference type="Pfam" id="PF01368">
    <property type="entry name" value="DHH"/>
    <property type="match status" value="1"/>
</dbReference>
<dbReference type="InterPro" id="IPR036291">
    <property type="entry name" value="NAD(P)-bd_dom_sf"/>
</dbReference>
<feature type="domain" description="DHHA1" evidence="4">
    <location>
        <begin position="351"/>
        <end position="433"/>
    </location>
</feature>
<name>A0A1H3J8D1_9EURY</name>
<organism evidence="5 6">
    <name type="scientific">Halopenitus persicus</name>
    <dbReference type="NCBI Taxonomy" id="1048396"/>
    <lineage>
        <taxon>Archaea</taxon>
        <taxon>Methanobacteriati</taxon>
        <taxon>Methanobacteriota</taxon>
        <taxon>Stenosarchaea group</taxon>
        <taxon>Halobacteria</taxon>
        <taxon>Halobacteriales</taxon>
        <taxon>Haloferacaceae</taxon>
        <taxon>Halopenitus</taxon>
    </lineage>
</organism>
<dbReference type="GO" id="GO:0003676">
    <property type="term" value="F:nucleic acid binding"/>
    <property type="evidence" value="ECO:0007669"/>
    <property type="project" value="InterPro"/>
</dbReference>
<accession>A0A1H3J8D1</accession>
<dbReference type="SUPFAM" id="SSF64182">
    <property type="entry name" value="DHH phosphoesterases"/>
    <property type="match status" value="1"/>
</dbReference>
<evidence type="ECO:0000259" key="3">
    <source>
        <dbReference type="Pfam" id="PF02254"/>
    </source>
</evidence>
<dbReference type="RefSeq" id="WP_092732436.1">
    <property type="nucleotide sequence ID" value="NZ_FNPC01000004.1"/>
</dbReference>
<dbReference type="InterPro" id="IPR003156">
    <property type="entry name" value="DHHA1_dom"/>
</dbReference>
<dbReference type="PANTHER" id="PTHR47618">
    <property type="entry name" value="BIFUNCTIONAL OLIGORIBONUCLEASE AND PAP PHOSPHATASE NRNA"/>
    <property type="match status" value="1"/>
</dbReference>
<dbReference type="Pfam" id="PF02254">
    <property type="entry name" value="TrkA_N"/>
    <property type="match status" value="1"/>
</dbReference>
<dbReference type="Pfam" id="PF02272">
    <property type="entry name" value="DHHA1"/>
    <property type="match status" value="1"/>
</dbReference>
<reference evidence="6" key="1">
    <citation type="submission" date="2016-10" db="EMBL/GenBank/DDBJ databases">
        <authorList>
            <person name="Varghese N."/>
            <person name="Submissions S."/>
        </authorList>
    </citation>
    <scope>NUCLEOTIDE SEQUENCE [LARGE SCALE GENOMIC DNA]</scope>
    <source>
        <strain evidence="6">DC30,IBRC 10041,KCTC 4046</strain>
    </source>
</reference>
<dbReference type="InterPro" id="IPR038763">
    <property type="entry name" value="DHH_sf"/>
</dbReference>
<dbReference type="OrthoDB" id="350705at2157"/>
<dbReference type="SUPFAM" id="SSF51735">
    <property type="entry name" value="NAD(P)-binding Rossmann-fold domains"/>
    <property type="match status" value="1"/>
</dbReference>
<dbReference type="Gene3D" id="3.90.1640.10">
    <property type="entry name" value="inorganic pyrophosphatase (n-terminal core)"/>
    <property type="match status" value="1"/>
</dbReference>
<sequence>MVRRLVLGCSALGHTLIEHARERRGEVYVVTDDAGWVTTLRESNVPATEADPTDAAAYPDDVDVVVLAADDAERNLAAARAARRAYPAASIVAYVGVDADAATRESIAAVADRCIDPVAALTRRVLEVVDADADERIVDLVGTLRSLSGPLAVVTHDNPDPDAIASAIGLVRVAESVGMDADACYGGEISHQENRALVNLLDIQLRHLESVDLAGYGGIALVDHSRPGINDSLPTDADVDLVVDHHPPRGPVEARYIDVRPDLGATSTIVAEYLDRLAIDLDRRIATALLYGIRIDTRDFTREVAVADVEAAAAILETADVGTLERVETPTVSPETFETLARAIREREVEGSVVASCVGEIADRDALAQAAERLLDMEGVTVTFVYGFLDGTIYASARARGADVDLGETLRDALGQIGSAGGHADMAGAQIPLGILGAVEDDSAASLTDVVRESISGRFFETIADAPAPPTADVELTGAAVSSGTGGETGAERDDEEKTEDTGHDTDADT</sequence>
<dbReference type="GO" id="GO:0006813">
    <property type="term" value="P:potassium ion transport"/>
    <property type="evidence" value="ECO:0007669"/>
    <property type="project" value="InterPro"/>
</dbReference>
<feature type="region of interest" description="Disordered" evidence="1">
    <location>
        <begin position="466"/>
        <end position="510"/>
    </location>
</feature>
<proteinExistence type="predicted"/>
<dbReference type="PANTHER" id="PTHR47618:SF1">
    <property type="entry name" value="BIFUNCTIONAL OLIGORIBONUCLEASE AND PAP PHOSPHATASE NRNA"/>
    <property type="match status" value="1"/>
</dbReference>
<protein>
    <submittedName>
        <fullName evidence="5">NanoRNase/pAp phosphatase, hydrolyzes c-di-AMP and oligoRNAs</fullName>
    </submittedName>
</protein>
<evidence type="ECO:0000256" key="1">
    <source>
        <dbReference type="SAM" id="MobiDB-lite"/>
    </source>
</evidence>
<dbReference type="InterPro" id="IPR001667">
    <property type="entry name" value="DDH_dom"/>
</dbReference>